<accession>A0A9P5H059</accession>
<feature type="domain" description="MYND-type" evidence="5">
    <location>
        <begin position="1095"/>
        <end position="1137"/>
    </location>
</feature>
<gene>
    <name evidence="6" type="ORF">G7Z17_g10122</name>
</gene>
<evidence type="ECO:0000256" key="1">
    <source>
        <dbReference type="ARBA" id="ARBA00022723"/>
    </source>
</evidence>
<dbReference type="PROSITE" id="PS50865">
    <property type="entry name" value="ZF_MYND_2"/>
    <property type="match status" value="1"/>
</dbReference>
<dbReference type="InterPro" id="IPR024119">
    <property type="entry name" value="TF_DEAF-1"/>
</dbReference>
<dbReference type="Proteomes" id="UP000722485">
    <property type="component" value="Unassembled WGS sequence"/>
</dbReference>
<dbReference type="GO" id="GO:0000981">
    <property type="term" value="F:DNA-binding transcription factor activity, RNA polymerase II-specific"/>
    <property type="evidence" value="ECO:0007669"/>
    <property type="project" value="TreeGrafter"/>
</dbReference>
<keyword evidence="7" id="KW-1185">Reference proteome</keyword>
<evidence type="ECO:0000256" key="3">
    <source>
        <dbReference type="ARBA" id="ARBA00022833"/>
    </source>
</evidence>
<keyword evidence="1" id="KW-0479">Metal-binding</keyword>
<protein>
    <recommendedName>
        <fullName evidence="5">MYND-type domain-containing protein</fullName>
    </recommendedName>
</protein>
<proteinExistence type="predicted"/>
<evidence type="ECO:0000256" key="2">
    <source>
        <dbReference type="ARBA" id="ARBA00022771"/>
    </source>
</evidence>
<dbReference type="OrthoDB" id="341421at2759"/>
<sequence>MPRLGLRRRPTTLTDPARNTVLLSFILDGDKKLSNELLWNSYYHMFIECAAADAILEQTTKLLSISETLEDWEANVYGRAIKFCDSDTLSDVRNVWKQIKDAAEKCHKESYQKEVLKNVQPSRDYHGQMIGKAGVNITGMRSAAPLSLQSQDELPVAAAQYWKDGTVTPSQGGLQFPNPLLSGLLSETEILHYGSDPVLSYHLATAYASLAESSPLNPTDVEEGFKAAAAAKTQFNEWISAFRLIFGKKLVVRYAVADALTFSHSLQSASATGSSANLYRKLWDSRPLSLNQKEYGKGGTGPTAFDIIDTSNLSDHIGAINILVAAGPLLKDQPWASLFTELLIQSGGSQKSALENILRGDAPTVSLLLGFSPVQYWTNAKCESHVDEVFLGLMDQSSQRLETQFRTRLAWKSDDQFSGYAQGRSKLHVEAKSLARLILPLFCRMFEAENVAKPTAAFHARSNIYPHFHRGSFAALLKLVMRRVQTDWPVMCTELLRMSAQDPSMMLASNQIQDLCTQLHLLDVNTERWILNQISYSPELGTFNAWKPIPPAVAVTVVVPRSAISRLYQDSPQHKMASPFLVGSLRTSPKAASQWHNMFGDVHIVFGNVKETGLRQDQNFQISIEQDQDGWSGTAPLIASFYVPVSALQVEPKNTLIGLSVVPLGQSAMLYSRTLGLNMIVFETNLEDRPTVFVTKYMPGQKAYPVVCSRVKDLDSVVDKGKDDKTTKLLAEVPLTGSKLTTITGHLDITSKKGKDLLKEKVPIELRQESPFVIDIVFGSDKLICPVRFPVPVTKTGCKTRIARTSGYIELIAPVAQAGVSEELADFIFPATLSSSSVPSTMNTPHLNLDSLPILDTQKNTDKLKWLTTLTSLQFSAREKRLRDEADSETGISNDPRVNFKESLFTMFMLASGLQGGQTGMFSINHPEQGGIHMLIFVSALRLDGDSASVVLDAAVLPFTLELIESGRMEPFLLMIRNLECCTLNVNDAELVLWKKILPSLVERCRTWSHGANCEYKRKNATIPLNLEPGKQLLCSCGNGRLPENFVGLPEWDNAAPNAVRVAISPTYAVPFVEEVVDRSLIPRMESLSVNTDRCRNCGKPDGTDGVSLKKCLRCFKAKYCSGQCQKQDWKKHRMECKDTDATDV</sequence>
<dbReference type="PANTHER" id="PTHR10237">
    <property type="entry name" value="DEFORMED EPIDERMAL AUTOREGULATORY FACTOR 1 HOMOLOG SUPPRESSIN"/>
    <property type="match status" value="1"/>
</dbReference>
<evidence type="ECO:0000313" key="6">
    <source>
        <dbReference type="EMBL" id="KAF7544242.1"/>
    </source>
</evidence>
<dbReference type="EMBL" id="JAANBB010000315">
    <property type="protein sequence ID" value="KAF7544242.1"/>
    <property type="molecule type" value="Genomic_DNA"/>
</dbReference>
<dbReference type="AlphaFoldDB" id="A0A9P5H059"/>
<keyword evidence="3" id="KW-0862">Zinc</keyword>
<dbReference type="Pfam" id="PF01753">
    <property type="entry name" value="zf-MYND"/>
    <property type="match status" value="1"/>
</dbReference>
<comment type="caution">
    <text evidence="6">The sequence shown here is derived from an EMBL/GenBank/DDBJ whole genome shotgun (WGS) entry which is preliminary data.</text>
</comment>
<reference evidence="6" key="1">
    <citation type="submission" date="2020-03" db="EMBL/GenBank/DDBJ databases">
        <title>Draft Genome Sequence of Cylindrodendrum hubeiense.</title>
        <authorList>
            <person name="Buettner E."/>
            <person name="Kellner H."/>
        </authorList>
    </citation>
    <scope>NUCLEOTIDE SEQUENCE</scope>
    <source>
        <strain evidence="6">IHI 201604</strain>
    </source>
</reference>
<keyword evidence="2 4" id="KW-0863">Zinc-finger</keyword>
<dbReference type="GO" id="GO:0005634">
    <property type="term" value="C:nucleus"/>
    <property type="evidence" value="ECO:0007669"/>
    <property type="project" value="TreeGrafter"/>
</dbReference>
<dbReference type="Gene3D" id="6.10.140.2220">
    <property type="match status" value="1"/>
</dbReference>
<dbReference type="PANTHER" id="PTHR10237:SF15">
    <property type="entry name" value="LD37257P"/>
    <property type="match status" value="1"/>
</dbReference>
<organism evidence="6 7">
    <name type="scientific">Cylindrodendrum hubeiense</name>
    <dbReference type="NCBI Taxonomy" id="595255"/>
    <lineage>
        <taxon>Eukaryota</taxon>
        <taxon>Fungi</taxon>
        <taxon>Dikarya</taxon>
        <taxon>Ascomycota</taxon>
        <taxon>Pezizomycotina</taxon>
        <taxon>Sordariomycetes</taxon>
        <taxon>Hypocreomycetidae</taxon>
        <taxon>Hypocreales</taxon>
        <taxon>Nectriaceae</taxon>
        <taxon>Cylindrodendrum</taxon>
    </lineage>
</organism>
<evidence type="ECO:0000259" key="5">
    <source>
        <dbReference type="PROSITE" id="PS50865"/>
    </source>
</evidence>
<dbReference type="GO" id="GO:0008270">
    <property type="term" value="F:zinc ion binding"/>
    <property type="evidence" value="ECO:0007669"/>
    <property type="project" value="UniProtKB-KW"/>
</dbReference>
<dbReference type="PROSITE" id="PS01360">
    <property type="entry name" value="ZF_MYND_1"/>
    <property type="match status" value="1"/>
</dbReference>
<evidence type="ECO:0000256" key="4">
    <source>
        <dbReference type="PROSITE-ProRule" id="PRU00134"/>
    </source>
</evidence>
<name>A0A9P5H059_9HYPO</name>
<dbReference type="InterPro" id="IPR002893">
    <property type="entry name" value="Znf_MYND"/>
</dbReference>
<evidence type="ECO:0000313" key="7">
    <source>
        <dbReference type="Proteomes" id="UP000722485"/>
    </source>
</evidence>
<dbReference type="SUPFAM" id="SSF144232">
    <property type="entry name" value="HIT/MYND zinc finger-like"/>
    <property type="match status" value="1"/>
</dbReference>